<dbReference type="EMBL" id="HACA01008387">
    <property type="protein sequence ID" value="CDW25748.1"/>
    <property type="molecule type" value="Transcribed_RNA"/>
</dbReference>
<reference evidence="1" key="1">
    <citation type="submission" date="2014-05" db="EMBL/GenBank/DDBJ databases">
        <authorList>
            <person name="Chronopoulou M."/>
        </authorList>
    </citation>
    <scope>NUCLEOTIDE SEQUENCE</scope>
    <source>
        <tissue evidence="1">Whole organism</tissue>
    </source>
</reference>
<accession>A0A0K2TI76</accession>
<sequence>DVRVRLQNIINQCCFTALKQLVDLFFITDLGDSFEQVLSVQKSTPFFLLGFERYLTCSLIWRKTTSLI</sequence>
<name>A0A0K2TI76_LEPSM</name>
<organism evidence="1">
    <name type="scientific">Lepeophtheirus salmonis</name>
    <name type="common">Salmon louse</name>
    <name type="synonym">Caligus salmonis</name>
    <dbReference type="NCBI Taxonomy" id="72036"/>
    <lineage>
        <taxon>Eukaryota</taxon>
        <taxon>Metazoa</taxon>
        <taxon>Ecdysozoa</taxon>
        <taxon>Arthropoda</taxon>
        <taxon>Crustacea</taxon>
        <taxon>Multicrustacea</taxon>
        <taxon>Hexanauplia</taxon>
        <taxon>Copepoda</taxon>
        <taxon>Siphonostomatoida</taxon>
        <taxon>Caligidae</taxon>
        <taxon>Lepeophtheirus</taxon>
    </lineage>
</organism>
<evidence type="ECO:0000313" key="1">
    <source>
        <dbReference type="EMBL" id="CDW25748.1"/>
    </source>
</evidence>
<proteinExistence type="predicted"/>
<protein>
    <submittedName>
        <fullName evidence="1">Uncharacterized protein</fullName>
    </submittedName>
</protein>
<feature type="non-terminal residue" evidence="1">
    <location>
        <position position="1"/>
    </location>
</feature>
<dbReference type="AlphaFoldDB" id="A0A0K2TI76"/>